<protein>
    <recommendedName>
        <fullName evidence="4">Methylamine utilization protein</fullName>
    </recommendedName>
</protein>
<dbReference type="Gene3D" id="2.60.40.420">
    <property type="entry name" value="Cupredoxins - blue copper proteins"/>
    <property type="match status" value="1"/>
</dbReference>
<dbReference type="RefSeq" id="WP_420241409.1">
    <property type="nucleotide sequence ID" value="NZ_BOPV01000001.1"/>
</dbReference>
<evidence type="ECO:0000313" key="3">
    <source>
        <dbReference type="Proteomes" id="UP000681075"/>
    </source>
</evidence>
<reference evidence="2" key="1">
    <citation type="submission" date="2021-02" db="EMBL/GenBank/DDBJ databases">
        <title>Genome sequence of Rhodospirillales sp. strain TMPK1 isolated from soil.</title>
        <authorList>
            <person name="Nakai R."/>
            <person name="Kusada H."/>
            <person name="Tamaki H."/>
        </authorList>
    </citation>
    <scope>NUCLEOTIDE SEQUENCE</scope>
    <source>
        <strain evidence="2">TMPK1</strain>
    </source>
</reference>
<organism evidence="2 3">
    <name type="scientific">Roseiterribacter gracilis</name>
    <dbReference type="NCBI Taxonomy" id="2812848"/>
    <lineage>
        <taxon>Bacteria</taxon>
        <taxon>Pseudomonadati</taxon>
        <taxon>Pseudomonadota</taxon>
        <taxon>Alphaproteobacteria</taxon>
        <taxon>Rhodospirillales</taxon>
        <taxon>Roseiterribacteraceae</taxon>
        <taxon>Roseiterribacter</taxon>
    </lineage>
</organism>
<accession>A0A8S8XAR9</accession>
<dbReference type="EMBL" id="BOPV01000001">
    <property type="protein sequence ID" value="GIL38405.1"/>
    <property type="molecule type" value="Genomic_DNA"/>
</dbReference>
<dbReference type="AlphaFoldDB" id="A0A8S8XAR9"/>
<evidence type="ECO:0008006" key="4">
    <source>
        <dbReference type="Google" id="ProtNLM"/>
    </source>
</evidence>
<feature type="chain" id="PRO_5035908817" description="Methylamine utilization protein" evidence="1">
    <location>
        <begin position="21"/>
        <end position="212"/>
    </location>
</feature>
<evidence type="ECO:0000256" key="1">
    <source>
        <dbReference type="SAM" id="SignalP"/>
    </source>
</evidence>
<evidence type="ECO:0000313" key="2">
    <source>
        <dbReference type="EMBL" id="GIL38405.1"/>
    </source>
</evidence>
<keyword evidence="3" id="KW-1185">Reference proteome</keyword>
<name>A0A8S8XAR9_9PROT</name>
<dbReference type="InterPro" id="IPR008972">
    <property type="entry name" value="Cupredoxin"/>
</dbReference>
<dbReference type="Proteomes" id="UP000681075">
    <property type="component" value="Unassembled WGS sequence"/>
</dbReference>
<gene>
    <name evidence="2" type="ORF">TMPK1_06420</name>
</gene>
<keyword evidence="1" id="KW-0732">Signal</keyword>
<proteinExistence type="predicted"/>
<comment type="caution">
    <text evidence="2">The sequence shown here is derived from an EMBL/GenBank/DDBJ whole genome shotgun (WGS) entry which is preliminary data.</text>
</comment>
<feature type="signal peptide" evidence="1">
    <location>
        <begin position="1"/>
        <end position="20"/>
    </location>
</feature>
<sequence length="212" mass="22424">MILRACIGLALLLGAGTAEAGTVAFTVRDVAGAPVAGAVVALNDAQHAAPAPSGKPVVLDQINEEFVPDILVVRTGGQVLFKNSDSTRHHIYSFRQPKRFELQLGPGESSAVTFDQSGVVALGCNIHDHMRAWLYVSDARFVARTGADGTVTFADVPTGAWEAKAWHPRTQPGAPEPTQAIRLDAEGKFSGAFTLALRAGVGPARDPERARY</sequence>
<dbReference type="SUPFAM" id="SSF49503">
    <property type="entry name" value="Cupredoxins"/>
    <property type="match status" value="1"/>
</dbReference>